<dbReference type="RefSeq" id="WP_171623246.1">
    <property type="nucleotide sequence ID" value="NZ_JABFOQ010000019.1"/>
</dbReference>
<sequence>MKVSIIIVSYNAPKHLELCLDSCQQALQNIDGEIIVIDNNSSETDFTVLQNLFPEVKFLLQKENHGFAKANNIAVEKALGEYILILNPDTVLPENLFKPLIELHQSKEKIGFIGVRLMDTNGNFHPESKRNIPTAKNSFSKLFNRFNHSQKNNYYKLEVEEFETAPCEILVGAFMFTTKKIYQQIGGFDPRYFMYGEDIDLSFSAELAGYKNYYKGDITVLHYKGESTKRDKKYYKHFFEAMMIFLAKYYKNNRLNYQLLRLGISIKYLLEILKFSINPSNNKLKVDINEEDFYWLNPTSELHSLTENHIVLEAEEFSYQQILSIISTNNLNTRSFYIRPKNCNYVIGDDKKIIKINK</sequence>
<dbReference type="InterPro" id="IPR029044">
    <property type="entry name" value="Nucleotide-diphossugar_trans"/>
</dbReference>
<dbReference type="Proteomes" id="UP000580344">
    <property type="component" value="Unassembled WGS sequence"/>
</dbReference>
<dbReference type="EMBL" id="JABFOQ010000019">
    <property type="protein sequence ID" value="NOJ75951.1"/>
    <property type="molecule type" value="Genomic_DNA"/>
</dbReference>
<dbReference type="CDD" id="cd04186">
    <property type="entry name" value="GT_2_like_c"/>
    <property type="match status" value="1"/>
</dbReference>
<evidence type="ECO:0000313" key="2">
    <source>
        <dbReference type="EMBL" id="NOJ75951.1"/>
    </source>
</evidence>
<proteinExistence type="predicted"/>
<dbReference type="PANTHER" id="PTHR43179:SF7">
    <property type="entry name" value="RHAMNOSYLTRANSFERASE WBBL"/>
    <property type="match status" value="1"/>
</dbReference>
<evidence type="ECO:0000313" key="3">
    <source>
        <dbReference type="Proteomes" id="UP000580344"/>
    </source>
</evidence>
<dbReference type="InterPro" id="IPR001173">
    <property type="entry name" value="Glyco_trans_2-like"/>
</dbReference>
<dbReference type="PANTHER" id="PTHR43179">
    <property type="entry name" value="RHAMNOSYLTRANSFERASE WBBL"/>
    <property type="match status" value="1"/>
</dbReference>
<organism evidence="2 3">
    <name type="scientific">Empedobacter stercoris</name>
    <dbReference type="NCBI Taxonomy" id="1628248"/>
    <lineage>
        <taxon>Bacteria</taxon>
        <taxon>Pseudomonadati</taxon>
        <taxon>Bacteroidota</taxon>
        <taxon>Flavobacteriia</taxon>
        <taxon>Flavobacteriales</taxon>
        <taxon>Weeksellaceae</taxon>
        <taxon>Empedobacter</taxon>
    </lineage>
</organism>
<gene>
    <name evidence="2" type="ORF">HMH06_08935</name>
</gene>
<accession>A0ABX1WMM5</accession>
<feature type="domain" description="Glycosyltransferase 2-like" evidence="1">
    <location>
        <begin position="4"/>
        <end position="150"/>
    </location>
</feature>
<protein>
    <submittedName>
        <fullName evidence="2">Glycosyltransferase family 2 protein</fullName>
    </submittedName>
</protein>
<keyword evidence="3" id="KW-1185">Reference proteome</keyword>
<dbReference type="SUPFAM" id="SSF53448">
    <property type="entry name" value="Nucleotide-diphospho-sugar transferases"/>
    <property type="match status" value="1"/>
</dbReference>
<dbReference type="Gene3D" id="3.90.550.10">
    <property type="entry name" value="Spore Coat Polysaccharide Biosynthesis Protein SpsA, Chain A"/>
    <property type="match status" value="1"/>
</dbReference>
<evidence type="ECO:0000259" key="1">
    <source>
        <dbReference type="Pfam" id="PF00535"/>
    </source>
</evidence>
<comment type="caution">
    <text evidence="2">The sequence shown here is derived from an EMBL/GenBank/DDBJ whole genome shotgun (WGS) entry which is preliminary data.</text>
</comment>
<name>A0ABX1WMM5_9FLAO</name>
<dbReference type="Pfam" id="PF00535">
    <property type="entry name" value="Glycos_transf_2"/>
    <property type="match status" value="1"/>
</dbReference>
<reference evidence="2 3" key="1">
    <citation type="submission" date="2020-05" db="EMBL/GenBank/DDBJ databases">
        <title>Tigecycline resistant gene in Empedobacter stercoris.</title>
        <authorList>
            <person name="Chen Y."/>
            <person name="Cheng Y."/>
            <person name="Zhou K."/>
        </authorList>
    </citation>
    <scope>NUCLEOTIDE SEQUENCE [LARGE SCALE GENOMIC DNA]</scope>
    <source>
        <strain evidence="2 3">ES202</strain>
    </source>
</reference>